<evidence type="ECO:0000256" key="8">
    <source>
        <dbReference type="ARBA" id="ARBA00040968"/>
    </source>
</evidence>
<evidence type="ECO:0000256" key="2">
    <source>
        <dbReference type="ARBA" id="ARBA00011738"/>
    </source>
</evidence>
<dbReference type="PANTHER" id="PTHR11999">
    <property type="entry name" value="GROUP II PYRIDOXAL-5-PHOSPHATE DECARBOXYLASE"/>
    <property type="match status" value="1"/>
</dbReference>
<keyword evidence="6 10" id="KW-0456">Lyase</keyword>
<evidence type="ECO:0000256" key="1">
    <source>
        <dbReference type="ARBA" id="ARBA00001933"/>
    </source>
</evidence>
<dbReference type="AlphaFoldDB" id="A0A448WCL1"/>
<name>A0A448WCL1_9PLAT</name>
<proteinExistence type="inferred from homology"/>
<evidence type="ECO:0000313" key="11">
    <source>
        <dbReference type="EMBL" id="VEL08443.1"/>
    </source>
</evidence>
<dbReference type="InterPro" id="IPR010977">
    <property type="entry name" value="Aromatic_deC"/>
</dbReference>
<dbReference type="EMBL" id="CAAALY010003976">
    <property type="protein sequence ID" value="VEL08443.1"/>
    <property type="molecule type" value="Genomic_DNA"/>
</dbReference>
<keyword evidence="12" id="KW-1185">Reference proteome</keyword>
<organism evidence="11 12">
    <name type="scientific">Protopolystoma xenopodis</name>
    <dbReference type="NCBI Taxonomy" id="117903"/>
    <lineage>
        <taxon>Eukaryota</taxon>
        <taxon>Metazoa</taxon>
        <taxon>Spiralia</taxon>
        <taxon>Lophotrochozoa</taxon>
        <taxon>Platyhelminthes</taxon>
        <taxon>Monogenea</taxon>
        <taxon>Polyopisthocotylea</taxon>
        <taxon>Polystomatidea</taxon>
        <taxon>Polystomatidae</taxon>
        <taxon>Protopolystoma</taxon>
    </lineage>
</organism>
<gene>
    <name evidence="11" type="ORF">PXEA_LOCUS1883</name>
</gene>
<comment type="caution">
    <text evidence="11">The sequence shown here is derived from an EMBL/GenBank/DDBJ whole genome shotgun (WGS) entry which is preliminary data.</text>
</comment>
<feature type="non-terminal residue" evidence="11">
    <location>
        <position position="182"/>
    </location>
</feature>
<dbReference type="EC" id="4.1.1.28" evidence="7"/>
<dbReference type="GO" id="GO:0019752">
    <property type="term" value="P:carboxylic acid metabolic process"/>
    <property type="evidence" value="ECO:0007669"/>
    <property type="project" value="InterPro"/>
</dbReference>
<dbReference type="GO" id="GO:0005737">
    <property type="term" value="C:cytoplasm"/>
    <property type="evidence" value="ECO:0007669"/>
    <property type="project" value="TreeGrafter"/>
</dbReference>
<comment type="similarity">
    <text evidence="10">Belongs to the group II decarboxylase family.</text>
</comment>
<accession>A0A448WCL1</accession>
<dbReference type="OrthoDB" id="639767at2759"/>
<evidence type="ECO:0000256" key="5">
    <source>
        <dbReference type="ARBA" id="ARBA00022898"/>
    </source>
</evidence>
<dbReference type="InterPro" id="IPR002129">
    <property type="entry name" value="PyrdxlP-dep_de-COase"/>
</dbReference>
<sequence length="182" mass="20270">YQTTTNQSADNVTHTTKCLAFAKYRSPCDNDLQEFRIRGCQMINYVADYLTTVSQRPVFSMVKPGYLASLIPDHPPQNPDSWDEIFADIERVIMPGVTHWHHPHFHAYFPCANSYPAICADILSDGIGCIGFTWASSPACTELEVIMLDWIAQSVDLPKQFMSGSGGGGVIQVTLAYIVTKY</sequence>
<dbReference type="GO" id="GO:0004058">
    <property type="term" value="F:aromatic-L-amino-acid decarboxylase activity"/>
    <property type="evidence" value="ECO:0007669"/>
    <property type="project" value="UniProtKB-EC"/>
</dbReference>
<dbReference type="Gene3D" id="1.20.1340.10">
    <property type="entry name" value="dopa decarboxylase, N-terminal domain"/>
    <property type="match status" value="1"/>
</dbReference>
<dbReference type="Proteomes" id="UP000784294">
    <property type="component" value="Unassembled WGS sequence"/>
</dbReference>
<keyword evidence="3" id="KW-0127">Catecholamine biosynthesis</keyword>
<dbReference type="InterPro" id="IPR015421">
    <property type="entry name" value="PyrdxlP-dep_Trfase_major"/>
</dbReference>
<evidence type="ECO:0000256" key="10">
    <source>
        <dbReference type="RuleBase" id="RU000382"/>
    </source>
</evidence>
<dbReference type="Pfam" id="PF00282">
    <property type="entry name" value="Pyridoxal_deC"/>
    <property type="match status" value="1"/>
</dbReference>
<dbReference type="GO" id="GO:0006520">
    <property type="term" value="P:amino acid metabolic process"/>
    <property type="evidence" value="ECO:0007669"/>
    <property type="project" value="InterPro"/>
</dbReference>
<evidence type="ECO:0000256" key="3">
    <source>
        <dbReference type="ARBA" id="ARBA00022584"/>
    </source>
</evidence>
<keyword evidence="4" id="KW-0210">Decarboxylase</keyword>
<dbReference type="GO" id="GO:0042423">
    <property type="term" value="P:catecholamine biosynthetic process"/>
    <property type="evidence" value="ECO:0007669"/>
    <property type="project" value="UniProtKB-KW"/>
</dbReference>
<dbReference type="SUPFAM" id="SSF53383">
    <property type="entry name" value="PLP-dependent transferases"/>
    <property type="match status" value="1"/>
</dbReference>
<evidence type="ECO:0000313" key="12">
    <source>
        <dbReference type="Proteomes" id="UP000784294"/>
    </source>
</evidence>
<protein>
    <recommendedName>
        <fullName evidence="8">Aromatic-L-amino-acid decarboxylase</fullName>
        <ecNumber evidence="7">4.1.1.28</ecNumber>
    </recommendedName>
    <alternativeName>
        <fullName evidence="9">DOPA decarboxylase</fullName>
    </alternativeName>
</protein>
<dbReference type="PANTHER" id="PTHR11999:SF167">
    <property type="entry name" value="AROMATIC-L-AMINO-ACID DECARBOXYLASE"/>
    <property type="match status" value="1"/>
</dbReference>
<reference evidence="11" key="1">
    <citation type="submission" date="2018-11" db="EMBL/GenBank/DDBJ databases">
        <authorList>
            <consortium name="Pathogen Informatics"/>
        </authorList>
    </citation>
    <scope>NUCLEOTIDE SEQUENCE</scope>
</reference>
<dbReference type="InterPro" id="IPR015424">
    <property type="entry name" value="PyrdxlP-dep_Trfase"/>
</dbReference>
<keyword evidence="5 10" id="KW-0663">Pyridoxal phosphate</keyword>
<evidence type="ECO:0000256" key="6">
    <source>
        <dbReference type="ARBA" id="ARBA00023239"/>
    </source>
</evidence>
<comment type="cofactor">
    <cofactor evidence="1 10">
        <name>pyridoxal 5'-phosphate</name>
        <dbReference type="ChEBI" id="CHEBI:597326"/>
    </cofactor>
</comment>
<dbReference type="PRINTS" id="PR00800">
    <property type="entry name" value="YHDCRBOXLASE"/>
</dbReference>
<dbReference type="GO" id="GO:0030170">
    <property type="term" value="F:pyridoxal phosphate binding"/>
    <property type="evidence" value="ECO:0007669"/>
    <property type="project" value="InterPro"/>
</dbReference>
<evidence type="ECO:0000256" key="7">
    <source>
        <dbReference type="ARBA" id="ARBA00038886"/>
    </source>
</evidence>
<dbReference type="Gene3D" id="3.40.640.10">
    <property type="entry name" value="Type I PLP-dependent aspartate aminotransferase-like (Major domain)"/>
    <property type="match status" value="1"/>
</dbReference>
<comment type="subunit">
    <text evidence="2">Homodimer.</text>
</comment>
<evidence type="ECO:0000256" key="9">
    <source>
        <dbReference type="ARBA" id="ARBA00041275"/>
    </source>
</evidence>
<evidence type="ECO:0000256" key="4">
    <source>
        <dbReference type="ARBA" id="ARBA00022793"/>
    </source>
</evidence>
<dbReference type="FunFam" id="1.20.1340.10:FF:000001">
    <property type="entry name" value="Histidine decarboxylase"/>
    <property type="match status" value="1"/>
</dbReference>